<protein>
    <submittedName>
        <fullName evidence="1">Uncharacterized protein</fullName>
    </submittedName>
</protein>
<reference evidence="1 2" key="1">
    <citation type="submission" date="2014-07" db="EMBL/GenBank/DDBJ databases">
        <title>Expanding our view of genomic diversity in Candidatus Accumulibacter clades.</title>
        <authorList>
            <person name="Skennerton C.T."/>
            <person name="Barr J.J."/>
            <person name="Slater F.R."/>
            <person name="Bond P.L."/>
            <person name="Tyson G.W."/>
        </authorList>
    </citation>
    <scope>NUCLEOTIDE SEQUENCE [LARGE SCALE GENOMIC DNA]</scope>
    <source>
        <strain evidence="2">SK-01</strain>
    </source>
</reference>
<dbReference type="AlphaFoldDB" id="A0A084Y375"/>
<evidence type="ECO:0000313" key="1">
    <source>
        <dbReference type="EMBL" id="KFB69169.1"/>
    </source>
</evidence>
<dbReference type="Proteomes" id="UP000019812">
    <property type="component" value="Unassembled WGS sequence"/>
</dbReference>
<sequence length="54" mass="6115">MDENSQKLVREESRLIEAVPDSLPDGQRAFLWARRCRSLGLWGKAILDATGMAR</sequence>
<proteinExistence type="predicted"/>
<accession>A0A084Y375</accession>
<organism evidence="1 2">
    <name type="scientific">Candidatus Accumulibacter vicinus</name>
    <dbReference type="NCBI Taxonomy" id="2954382"/>
    <lineage>
        <taxon>Bacteria</taxon>
        <taxon>Pseudomonadati</taxon>
        <taxon>Pseudomonadota</taxon>
        <taxon>Betaproteobacteria</taxon>
        <taxon>Candidatus Accumulibacter</taxon>
    </lineage>
</organism>
<dbReference type="STRING" id="1457154.CAPSK01_001361"/>
<gene>
    <name evidence="1" type="ORF">CAPSK01_001361</name>
</gene>
<evidence type="ECO:0000313" key="2">
    <source>
        <dbReference type="Proteomes" id="UP000019812"/>
    </source>
</evidence>
<comment type="caution">
    <text evidence="1">The sequence shown here is derived from an EMBL/GenBank/DDBJ whole genome shotgun (WGS) entry which is preliminary data.</text>
</comment>
<dbReference type="EMBL" id="JDSS02000018">
    <property type="protein sequence ID" value="KFB69169.1"/>
    <property type="molecule type" value="Genomic_DNA"/>
</dbReference>
<name>A0A084Y375_9PROT</name>